<dbReference type="STRING" id="649638.Trad_2486"/>
<evidence type="ECO:0000313" key="3">
    <source>
        <dbReference type="Proteomes" id="UP000000379"/>
    </source>
</evidence>
<reference evidence="3" key="1">
    <citation type="submission" date="2010-05" db="EMBL/GenBank/DDBJ databases">
        <title>The complete genome of Truepera radiovictris DSM 17093.</title>
        <authorList>
            <consortium name="US DOE Joint Genome Institute (JGI-PGF)"/>
            <person name="Lucas S."/>
            <person name="Copeland A."/>
            <person name="Lapidus A."/>
            <person name="Glavina del Rio T."/>
            <person name="Dalin E."/>
            <person name="Tice H."/>
            <person name="Bruce D."/>
            <person name="Goodwin L."/>
            <person name="Pitluck S."/>
            <person name="Kyrpides N."/>
            <person name="Mavromatis K."/>
            <person name="Ovchinnikova G."/>
            <person name="Munk A.C."/>
            <person name="Detter J.C."/>
            <person name="Han C."/>
            <person name="Tapia R."/>
            <person name="Land M."/>
            <person name="Hauser L."/>
            <person name="Markowitz V."/>
            <person name="Cheng J.-F."/>
            <person name="Hugenholtz P."/>
            <person name="Woyke T."/>
            <person name="Wu D."/>
            <person name="Tindall B."/>
            <person name="Pomrenke H.G."/>
            <person name="Brambilla E."/>
            <person name="Klenk H.-P."/>
            <person name="Eisen J.A."/>
        </authorList>
    </citation>
    <scope>NUCLEOTIDE SEQUENCE [LARGE SCALE GENOMIC DNA]</scope>
    <source>
        <strain evidence="3">DSM 17093 / CIP 108686 / LMG 22925 / RQ-24</strain>
    </source>
</reference>
<organism evidence="2 3">
    <name type="scientific">Truepera radiovictrix (strain DSM 17093 / CIP 108686 / LMG 22925 / RQ-24)</name>
    <dbReference type="NCBI Taxonomy" id="649638"/>
    <lineage>
        <taxon>Bacteria</taxon>
        <taxon>Thermotogati</taxon>
        <taxon>Deinococcota</taxon>
        <taxon>Deinococci</taxon>
        <taxon>Trueperales</taxon>
        <taxon>Trueperaceae</taxon>
        <taxon>Truepera</taxon>
    </lineage>
</organism>
<accession>D7CTP7</accession>
<evidence type="ECO:0008006" key="4">
    <source>
        <dbReference type="Google" id="ProtNLM"/>
    </source>
</evidence>
<dbReference type="KEGG" id="tra:Trad_2486"/>
<gene>
    <name evidence="2" type="ordered locus">Trad_2486</name>
</gene>
<keyword evidence="1" id="KW-0732">Signal</keyword>
<proteinExistence type="predicted"/>
<name>D7CTP7_TRURR</name>
<evidence type="ECO:0000313" key="2">
    <source>
        <dbReference type="EMBL" id="ADI15594.1"/>
    </source>
</evidence>
<feature type="chain" id="PRO_5003094594" description="Outer membrane protein beta-barrel domain-containing protein" evidence="1">
    <location>
        <begin position="31"/>
        <end position="183"/>
    </location>
</feature>
<dbReference type="HOGENOM" id="CLU_1474569_0_0_0"/>
<reference evidence="2 3" key="2">
    <citation type="journal article" date="2011" name="Stand. Genomic Sci.">
        <title>Complete genome sequence of Truepera radiovictrix type strain (RQ-24).</title>
        <authorList>
            <person name="Ivanova N."/>
            <person name="Rohde C."/>
            <person name="Munk C."/>
            <person name="Nolan M."/>
            <person name="Lucas S."/>
            <person name="Del Rio T.G."/>
            <person name="Tice H."/>
            <person name="Deshpande S."/>
            <person name="Cheng J.F."/>
            <person name="Tapia R."/>
            <person name="Han C."/>
            <person name="Goodwin L."/>
            <person name="Pitluck S."/>
            <person name="Liolios K."/>
            <person name="Mavromatis K."/>
            <person name="Mikhailova N."/>
            <person name="Pati A."/>
            <person name="Chen A."/>
            <person name="Palaniappan K."/>
            <person name="Land M."/>
            <person name="Hauser L."/>
            <person name="Chang Y.J."/>
            <person name="Jeffries C.D."/>
            <person name="Brambilla E."/>
            <person name="Rohde M."/>
            <person name="Goker M."/>
            <person name="Tindall B.J."/>
            <person name="Woyke T."/>
            <person name="Bristow J."/>
            <person name="Eisen J.A."/>
            <person name="Markowitz V."/>
            <person name="Hugenholtz P."/>
            <person name="Kyrpides N.C."/>
            <person name="Klenk H.P."/>
            <person name="Lapidus A."/>
        </authorList>
    </citation>
    <scope>NUCLEOTIDE SEQUENCE [LARGE SCALE GENOMIC DNA]</scope>
    <source>
        <strain evidence="3">DSM 17093 / CIP 108686 / LMG 22925 / RQ-24</strain>
    </source>
</reference>
<dbReference type="AlphaFoldDB" id="D7CTP7"/>
<dbReference type="RefSeq" id="WP_013178955.1">
    <property type="nucleotide sequence ID" value="NC_014221.1"/>
</dbReference>
<dbReference type="Proteomes" id="UP000000379">
    <property type="component" value="Chromosome"/>
</dbReference>
<sequence length="183" mass="18816">MCSLLTLSAGVWRGVRVGLLTALALGTAAAQGTPAAADTPAERVTPLPPPPSVWLEAGLGYRPTETGLAPAPRFGVRGVQPLSETTGFYGAFSLPDAPTLDLGGWFSFLPGPEDLFGFRSFAGAGLTYAAGSFGFALSAAVAYEVAPGTALTFVYTHRPLLLPALGQSFDLSLGVRFDLPGAE</sequence>
<dbReference type="EMBL" id="CP002049">
    <property type="protein sequence ID" value="ADI15594.1"/>
    <property type="molecule type" value="Genomic_DNA"/>
</dbReference>
<protein>
    <recommendedName>
        <fullName evidence="4">Outer membrane protein beta-barrel domain-containing protein</fullName>
    </recommendedName>
</protein>
<keyword evidence="3" id="KW-1185">Reference proteome</keyword>
<evidence type="ECO:0000256" key="1">
    <source>
        <dbReference type="SAM" id="SignalP"/>
    </source>
</evidence>
<feature type="signal peptide" evidence="1">
    <location>
        <begin position="1"/>
        <end position="30"/>
    </location>
</feature>